<dbReference type="OrthoDB" id="4422435at2"/>
<sequence>MSTASEVRRTPIVIALILSLLLVIGVLIGARITLEKASKQPVAMATIDSPLADSQQCSQFINAVPEKFFGFPQAEIAQPVPAGAAAWQKDSGKRVTLRCGVYLPLQYNALSITKDIEGVQWLPVVDATPGSNMYTYYAVTVSPHIAVTFDASYTDQPEKELAALKNAVAVLETIVAQPFPTPLIDLAPDTDLAQETAASCQDFLERLPEEISFYTRSTSDALEKNMAAWTASGYEPIVVRCGVGFPDNYTAGAQLQQVNDLTWFEDTTLGNGTTTSTWFVLGREAIVALHVPQASGNAAVVAMSHVISETIAATNVERAAN</sequence>
<evidence type="ECO:0000313" key="3">
    <source>
        <dbReference type="EMBL" id="VEH06960.1"/>
    </source>
</evidence>
<accession>A0A0F6R036</accession>
<keyword evidence="1" id="KW-1133">Transmembrane helix</keyword>
<dbReference type="HOGENOM" id="CLU_862540_0_0_11"/>
<dbReference type="EMBL" id="LR134377">
    <property type="protein sequence ID" value="VEH06960.1"/>
    <property type="molecule type" value="Genomic_DNA"/>
</dbReference>
<dbReference type="AlphaFoldDB" id="A0A0F6R036"/>
<feature type="transmembrane region" description="Helical" evidence="1">
    <location>
        <begin position="12"/>
        <end position="34"/>
    </location>
</feature>
<keyword evidence="4" id="KW-1185">Reference proteome</keyword>
<dbReference type="InterPro" id="IPR021903">
    <property type="entry name" value="DUF3515"/>
</dbReference>
<dbReference type="Proteomes" id="UP000033457">
    <property type="component" value="Chromosome"/>
</dbReference>
<evidence type="ECO:0000313" key="4">
    <source>
        <dbReference type="Proteomes" id="UP000033457"/>
    </source>
</evidence>
<protein>
    <submittedName>
        <fullName evidence="3">Secreted protein</fullName>
    </submittedName>
</protein>
<dbReference type="RefSeq" id="WP_046439190.1">
    <property type="nucleotide sequence ID" value="NZ_CP011312.1"/>
</dbReference>
<reference evidence="2 4" key="1">
    <citation type="journal article" date="2015" name="Genome Announc.">
        <title>Complete Genome Sequence of Corynebacterium kutscheri DSM 20755, a Corynebacterial Type Strain with Remarkably Low G+C Content of Chromosomal DNA.</title>
        <authorList>
            <person name="Ruckert C."/>
            <person name="Albersmeier A."/>
            <person name="Winkler A."/>
            <person name="Tauch A."/>
        </authorList>
    </citation>
    <scope>NUCLEOTIDE SEQUENCE [LARGE SCALE GENOMIC DNA]</scope>
    <source>
        <strain evidence="2 4">DSM 20755</strain>
    </source>
</reference>
<dbReference type="STRING" id="35755.UL82_04360"/>
<name>A0A0F6R036_9CORY</name>
<proteinExistence type="predicted"/>
<dbReference type="Proteomes" id="UP000271380">
    <property type="component" value="Chromosome"/>
</dbReference>
<evidence type="ECO:0000313" key="2">
    <source>
        <dbReference type="EMBL" id="AKE41070.1"/>
    </source>
</evidence>
<evidence type="ECO:0000256" key="1">
    <source>
        <dbReference type="SAM" id="Phobius"/>
    </source>
</evidence>
<keyword evidence="1" id="KW-0472">Membrane</keyword>
<dbReference type="Pfam" id="PF12028">
    <property type="entry name" value="DUF3515"/>
    <property type="match status" value="2"/>
</dbReference>
<gene>
    <name evidence="3" type="ORF">NCTC949_01434</name>
    <name evidence="2" type="ORF">UL82_04360</name>
</gene>
<organism evidence="2 4">
    <name type="scientific">Corynebacterium kutscheri</name>
    <dbReference type="NCBI Taxonomy" id="35755"/>
    <lineage>
        <taxon>Bacteria</taxon>
        <taxon>Bacillati</taxon>
        <taxon>Actinomycetota</taxon>
        <taxon>Actinomycetes</taxon>
        <taxon>Mycobacteriales</taxon>
        <taxon>Corynebacteriaceae</taxon>
        <taxon>Corynebacterium</taxon>
    </lineage>
</organism>
<dbReference type="KEGG" id="cku:UL82_04360"/>
<evidence type="ECO:0000313" key="5">
    <source>
        <dbReference type="Proteomes" id="UP000271380"/>
    </source>
</evidence>
<reference evidence="3 5" key="2">
    <citation type="submission" date="2018-12" db="EMBL/GenBank/DDBJ databases">
        <authorList>
            <consortium name="Pathogen Informatics"/>
        </authorList>
    </citation>
    <scope>NUCLEOTIDE SEQUENCE [LARGE SCALE GENOMIC DNA]</scope>
    <source>
        <strain evidence="3 5">NCTC949</strain>
    </source>
</reference>
<dbReference type="EMBL" id="CP011312">
    <property type="protein sequence ID" value="AKE41070.1"/>
    <property type="molecule type" value="Genomic_DNA"/>
</dbReference>
<keyword evidence="1" id="KW-0812">Transmembrane</keyword>